<dbReference type="OrthoDB" id="10057935at2759"/>
<dbReference type="PANTHER" id="PTHR34444:SF1">
    <property type="entry name" value="CILIA- AND FLAGELLA-ASSOCIATED PROTEIN 90"/>
    <property type="match status" value="1"/>
</dbReference>
<dbReference type="AlphaFoldDB" id="A0A7J7KM63"/>
<sequence length="147" mass="16946">MAQGAQLEDIIYVKTDTDEFLLHGRPCEVSANAFVPPSRPIDKNRNAFNVERQEKYSTCEFDRIFNQEPGYNQYVHRCDREHAKSRGLHVHDEEKEKDVPTLASSIYGQKIHMHVDHPDRKHSTLSLFNCNTSRGYKASPDSIDSIK</sequence>
<evidence type="ECO:0000313" key="1">
    <source>
        <dbReference type="EMBL" id="KAF6039250.1"/>
    </source>
</evidence>
<gene>
    <name evidence="1" type="ORF">EB796_002445</name>
</gene>
<protein>
    <submittedName>
        <fullName evidence="1">C5orf49</fullName>
    </submittedName>
</protein>
<dbReference type="Proteomes" id="UP000593567">
    <property type="component" value="Unassembled WGS sequence"/>
</dbReference>
<reference evidence="1" key="1">
    <citation type="submission" date="2020-06" db="EMBL/GenBank/DDBJ databases">
        <title>Draft genome of Bugula neritina, a colonial animal packing powerful symbionts and potential medicines.</title>
        <authorList>
            <person name="Rayko M."/>
        </authorList>
    </citation>
    <scope>NUCLEOTIDE SEQUENCE [LARGE SCALE GENOMIC DNA]</scope>
    <source>
        <strain evidence="1">Kwan_BN1</strain>
    </source>
</reference>
<dbReference type="InterPro" id="IPR027901">
    <property type="entry name" value="CFAP90"/>
</dbReference>
<accession>A0A7J7KM63</accession>
<organism evidence="1 2">
    <name type="scientific">Bugula neritina</name>
    <name type="common">Brown bryozoan</name>
    <name type="synonym">Sertularia neritina</name>
    <dbReference type="NCBI Taxonomy" id="10212"/>
    <lineage>
        <taxon>Eukaryota</taxon>
        <taxon>Metazoa</taxon>
        <taxon>Spiralia</taxon>
        <taxon>Lophotrochozoa</taxon>
        <taxon>Bryozoa</taxon>
        <taxon>Gymnolaemata</taxon>
        <taxon>Cheilostomatida</taxon>
        <taxon>Flustrina</taxon>
        <taxon>Buguloidea</taxon>
        <taxon>Bugulidae</taxon>
        <taxon>Bugula</taxon>
    </lineage>
</organism>
<dbReference type="EMBL" id="VXIV02000288">
    <property type="protein sequence ID" value="KAF6039250.1"/>
    <property type="molecule type" value="Genomic_DNA"/>
</dbReference>
<evidence type="ECO:0000313" key="2">
    <source>
        <dbReference type="Proteomes" id="UP000593567"/>
    </source>
</evidence>
<dbReference type="Pfam" id="PF15074">
    <property type="entry name" value="CFAP90"/>
    <property type="match status" value="1"/>
</dbReference>
<comment type="caution">
    <text evidence="1">The sequence shown here is derived from an EMBL/GenBank/DDBJ whole genome shotgun (WGS) entry which is preliminary data.</text>
</comment>
<proteinExistence type="predicted"/>
<name>A0A7J7KM63_BUGNE</name>
<dbReference type="PANTHER" id="PTHR34444">
    <property type="entry name" value="LOC361192"/>
    <property type="match status" value="1"/>
</dbReference>
<keyword evidence="2" id="KW-1185">Reference proteome</keyword>